<dbReference type="EMBL" id="JABANN010000433">
    <property type="protein sequence ID" value="KAF4659338.1"/>
    <property type="molecule type" value="Genomic_DNA"/>
</dbReference>
<feature type="transmembrane region" description="Helical" evidence="1">
    <location>
        <begin position="59"/>
        <end position="80"/>
    </location>
</feature>
<feature type="transmembrane region" description="Helical" evidence="1">
    <location>
        <begin position="129"/>
        <end position="149"/>
    </location>
</feature>
<dbReference type="InterPro" id="IPR036971">
    <property type="entry name" value="PDEase_catalytic_dom_sf"/>
</dbReference>
<accession>A0A7J6LJ95</accession>
<feature type="transmembrane region" description="Helical" evidence="1">
    <location>
        <begin position="100"/>
        <end position="117"/>
    </location>
</feature>
<dbReference type="GO" id="GO:0004114">
    <property type="term" value="F:3',5'-cyclic-nucleotide phosphodiesterase activity"/>
    <property type="evidence" value="ECO:0007669"/>
    <property type="project" value="InterPro"/>
</dbReference>
<gene>
    <name evidence="2" type="primary">PDE1B_6</name>
    <name evidence="2" type="ORF">FOL46_006624</name>
</gene>
<keyword evidence="1" id="KW-0812">Transmembrane</keyword>
<dbReference type="AlphaFoldDB" id="A0A7J6LJ95"/>
<reference evidence="2 3" key="1">
    <citation type="submission" date="2020-04" db="EMBL/GenBank/DDBJ databases">
        <title>Perkinsus olseni comparative genomics.</title>
        <authorList>
            <person name="Bogema D.R."/>
        </authorList>
    </citation>
    <scope>NUCLEOTIDE SEQUENCE [LARGE SCALE GENOMIC DNA]</scope>
    <source>
        <strain evidence="2">ATCC PRA-31</strain>
    </source>
</reference>
<sequence>MCSLQVETFEGEHMDIDEIQREDELEKVRVTKWSMEFDNDDIEAEYVETVISPTMRTRIIPVAAALFAYSLYSLAFSEWFDSTPYITQWHTAANTLFNLSWIYHILSSIAIFAVSIIPTRIVRGQDFEIVSQIWLNIGIWVGVLFGNRWRCAKIFGYDPIEPFGNGLDDGALPYSSDADLLLILNGIVTYFCVWTPTRVRLSISLAISVCLSYSATGFILGLPDTDNPLTQSIMLIVLVSMVVSGKVHLERSIRQQFVAFNISVRRTKLLEVAVDTLRNANDGPTTNFEKAFADIGSALNLLETFNLGLQRDTGVGSTRRLGSSKASGILRRHSFTSDTERDSDQIIEATKLIRESFKILSRRTSIDRVTAGQDFNLNLIELQEIHLPDLPILPLIATQLISVLAAGALRIQEDILNNFLSRVSGTYTEVEYHNQMHAAQVTSHGEYLLRAAGVPVNALDHTAFLVA</sequence>
<organism evidence="2 3">
    <name type="scientific">Perkinsus olseni</name>
    <name type="common">Perkinsus atlanticus</name>
    <dbReference type="NCBI Taxonomy" id="32597"/>
    <lineage>
        <taxon>Eukaryota</taxon>
        <taxon>Sar</taxon>
        <taxon>Alveolata</taxon>
        <taxon>Perkinsozoa</taxon>
        <taxon>Perkinsea</taxon>
        <taxon>Perkinsida</taxon>
        <taxon>Perkinsidae</taxon>
        <taxon>Perkinsus</taxon>
    </lineage>
</organism>
<evidence type="ECO:0000313" key="2">
    <source>
        <dbReference type="EMBL" id="KAF4659338.1"/>
    </source>
</evidence>
<dbReference type="GO" id="GO:0007165">
    <property type="term" value="P:signal transduction"/>
    <property type="evidence" value="ECO:0007669"/>
    <property type="project" value="InterPro"/>
</dbReference>
<proteinExistence type="predicted"/>
<feature type="non-terminal residue" evidence="2">
    <location>
        <position position="1"/>
    </location>
</feature>
<keyword evidence="1" id="KW-0472">Membrane</keyword>
<dbReference type="Proteomes" id="UP000572268">
    <property type="component" value="Unassembled WGS sequence"/>
</dbReference>
<protein>
    <submittedName>
        <fullName evidence="2">Calcium/calmodulin-dependent 3',5'-cyclic nucleotide phosphodiesterase 1B</fullName>
    </submittedName>
</protein>
<evidence type="ECO:0000313" key="3">
    <source>
        <dbReference type="Proteomes" id="UP000572268"/>
    </source>
</evidence>
<feature type="transmembrane region" description="Helical" evidence="1">
    <location>
        <begin position="180"/>
        <end position="196"/>
    </location>
</feature>
<comment type="caution">
    <text evidence="2">The sequence shown here is derived from an EMBL/GenBank/DDBJ whole genome shotgun (WGS) entry which is preliminary data.</text>
</comment>
<feature type="transmembrane region" description="Helical" evidence="1">
    <location>
        <begin position="229"/>
        <end position="249"/>
    </location>
</feature>
<dbReference type="Gene3D" id="1.10.1300.10">
    <property type="entry name" value="3'5'-cyclic nucleotide phosphodiesterase, catalytic domain"/>
    <property type="match status" value="1"/>
</dbReference>
<feature type="transmembrane region" description="Helical" evidence="1">
    <location>
        <begin position="203"/>
        <end position="223"/>
    </location>
</feature>
<keyword evidence="1" id="KW-1133">Transmembrane helix</keyword>
<evidence type="ECO:0000256" key="1">
    <source>
        <dbReference type="SAM" id="Phobius"/>
    </source>
</evidence>
<dbReference type="SUPFAM" id="SSF109604">
    <property type="entry name" value="HD-domain/PDEase-like"/>
    <property type="match status" value="1"/>
</dbReference>
<name>A0A7J6LJ95_PEROL</name>